<keyword evidence="7" id="KW-1185">Reference proteome</keyword>
<evidence type="ECO:0000256" key="1">
    <source>
        <dbReference type="ARBA" id="ARBA00001933"/>
    </source>
</evidence>
<dbReference type="AlphaFoldDB" id="B3S311"/>
<dbReference type="CTD" id="6755964"/>
<dbReference type="KEGG" id="tad:TRIADDRAFT_58556"/>
<organism evidence="6 7">
    <name type="scientific">Trichoplax adhaerens</name>
    <name type="common">Trichoplax reptans</name>
    <dbReference type="NCBI Taxonomy" id="10228"/>
    <lineage>
        <taxon>Eukaryota</taxon>
        <taxon>Metazoa</taxon>
        <taxon>Placozoa</taxon>
        <taxon>Uniplacotomia</taxon>
        <taxon>Trichoplacea</taxon>
        <taxon>Trichoplacidae</taxon>
        <taxon>Trichoplax</taxon>
    </lineage>
</organism>
<evidence type="ECO:0000256" key="4">
    <source>
        <dbReference type="ARBA" id="ARBA00023315"/>
    </source>
</evidence>
<comment type="similarity">
    <text evidence="2">Belongs to the class-II pyridoxal-phosphate-dependent aminotransferase family.</text>
</comment>
<evidence type="ECO:0000313" key="6">
    <source>
        <dbReference type="EMBL" id="EDV22886.1"/>
    </source>
</evidence>
<dbReference type="InterPro" id="IPR015422">
    <property type="entry name" value="PyrdxlP-dep_Trfase_small"/>
</dbReference>
<dbReference type="OrthoDB" id="10263824at2759"/>
<dbReference type="PANTHER" id="PTHR13693">
    <property type="entry name" value="CLASS II AMINOTRANSFERASE/8-AMINO-7-OXONONANOATE SYNTHASE"/>
    <property type="match status" value="1"/>
</dbReference>
<dbReference type="GO" id="GO:0030170">
    <property type="term" value="F:pyridoxal phosphate binding"/>
    <property type="evidence" value="ECO:0007669"/>
    <property type="project" value="InterPro"/>
</dbReference>
<dbReference type="eggNOG" id="KOG1359">
    <property type="taxonomic scope" value="Eukaryota"/>
</dbReference>
<dbReference type="RefSeq" id="XP_002114752.1">
    <property type="nucleotide sequence ID" value="XM_002114716.1"/>
</dbReference>
<dbReference type="SUPFAM" id="SSF53383">
    <property type="entry name" value="PLP-dependent transferases"/>
    <property type="match status" value="1"/>
</dbReference>
<dbReference type="InParanoid" id="B3S311"/>
<name>B3S311_TRIAD</name>
<dbReference type="InterPro" id="IPR004839">
    <property type="entry name" value="Aminotransferase_I/II_large"/>
</dbReference>
<evidence type="ECO:0000256" key="3">
    <source>
        <dbReference type="ARBA" id="ARBA00022679"/>
    </source>
</evidence>
<dbReference type="Gene3D" id="3.40.640.10">
    <property type="entry name" value="Type I PLP-dependent aspartate aminotransferase-like (Major domain)"/>
    <property type="match status" value="1"/>
</dbReference>
<dbReference type="Gene3D" id="3.90.1150.10">
    <property type="entry name" value="Aspartate Aminotransferase, domain 1"/>
    <property type="match status" value="1"/>
</dbReference>
<dbReference type="GeneID" id="6755964"/>
<evidence type="ECO:0000256" key="2">
    <source>
        <dbReference type="ARBA" id="ARBA00008392"/>
    </source>
</evidence>
<dbReference type="EMBL" id="DS985248">
    <property type="protein sequence ID" value="EDV22886.1"/>
    <property type="molecule type" value="Genomic_DNA"/>
</dbReference>
<dbReference type="PhylomeDB" id="B3S311"/>
<dbReference type="GO" id="GO:0016746">
    <property type="term" value="F:acyltransferase activity"/>
    <property type="evidence" value="ECO:0007669"/>
    <property type="project" value="UniProtKB-KW"/>
</dbReference>
<dbReference type="Proteomes" id="UP000009022">
    <property type="component" value="Unassembled WGS sequence"/>
</dbReference>
<comment type="cofactor">
    <cofactor evidence="1">
        <name>pyridoxal 5'-phosphate</name>
        <dbReference type="ChEBI" id="CHEBI:597326"/>
    </cofactor>
</comment>
<keyword evidence="4" id="KW-0012">Acyltransferase</keyword>
<proteinExistence type="inferred from homology"/>
<dbReference type="InterPro" id="IPR015421">
    <property type="entry name" value="PyrdxlP-dep_Trfase_major"/>
</dbReference>
<keyword evidence="3" id="KW-0808">Transferase</keyword>
<dbReference type="InterPro" id="IPR050087">
    <property type="entry name" value="AON_synthase_class-II"/>
</dbReference>
<feature type="domain" description="Aminotransferase class I/classII large" evidence="5">
    <location>
        <begin position="71"/>
        <end position="219"/>
    </location>
</feature>
<evidence type="ECO:0000313" key="7">
    <source>
        <dbReference type="Proteomes" id="UP000009022"/>
    </source>
</evidence>
<protein>
    <recommendedName>
        <fullName evidence="5">Aminotransferase class I/classII large domain-containing protein</fullName>
    </recommendedName>
</protein>
<gene>
    <name evidence="6" type="ORF">TRIADDRAFT_58556</name>
</gene>
<dbReference type="STRING" id="10228.B3S311"/>
<evidence type="ECO:0000259" key="5">
    <source>
        <dbReference type="Pfam" id="PF00155"/>
    </source>
</evidence>
<dbReference type="InterPro" id="IPR015424">
    <property type="entry name" value="PyrdxlP-dep_Trfase"/>
</dbReference>
<dbReference type="HOGENOM" id="CLU_1252079_0_0_1"/>
<sequence>MALPTKRLAFQLPNHIRHATAAAAEWSKPLRKLDEECAKGLQEYKDMGWWHTTVQVKDMKGADLIPTKGKNMINMLSNSYLMLNGHPRIFSAIRKALDTHSTISTGGSGKLIGLDIHRETEAEIARYHGTEDAVLYNSLYLGNTFIVAVATKDDLIISDANNHASIIMGVRLSPAKKLVYKTLDMKDLEAKLIEGQKFNPRRTFIFTDGIFSMEGTIVDIM</sequence>
<accession>B3S311</accession>
<reference evidence="6 7" key="1">
    <citation type="journal article" date="2008" name="Nature">
        <title>The Trichoplax genome and the nature of placozoans.</title>
        <authorList>
            <person name="Srivastava M."/>
            <person name="Begovic E."/>
            <person name="Chapman J."/>
            <person name="Putnam N.H."/>
            <person name="Hellsten U."/>
            <person name="Kawashima T."/>
            <person name="Kuo A."/>
            <person name="Mitros T."/>
            <person name="Salamov A."/>
            <person name="Carpenter M.L."/>
            <person name="Signorovitch A.Y."/>
            <person name="Moreno M.A."/>
            <person name="Kamm K."/>
            <person name="Grimwood J."/>
            <person name="Schmutz J."/>
            <person name="Shapiro H."/>
            <person name="Grigoriev I.V."/>
            <person name="Buss L.W."/>
            <person name="Schierwater B."/>
            <person name="Dellaporta S.L."/>
            <person name="Rokhsar D.S."/>
        </authorList>
    </citation>
    <scope>NUCLEOTIDE SEQUENCE [LARGE SCALE GENOMIC DNA]</scope>
    <source>
        <strain evidence="6 7">Grell-BS-1999</strain>
    </source>
</reference>
<dbReference type="Pfam" id="PF00155">
    <property type="entry name" value="Aminotran_1_2"/>
    <property type="match status" value="1"/>
</dbReference>